<dbReference type="SFLD" id="SFLDG01065">
    <property type="entry name" value="anaerobic_coproporphyrinogen-I"/>
    <property type="match status" value="1"/>
</dbReference>
<dbReference type="InterPro" id="IPR023404">
    <property type="entry name" value="rSAM_horseshoe"/>
</dbReference>
<dbReference type="EMBL" id="CP121694">
    <property type="protein sequence ID" value="WRO23197.1"/>
    <property type="molecule type" value="Genomic_DNA"/>
</dbReference>
<dbReference type="SFLD" id="SFLDG01082">
    <property type="entry name" value="B12-binding_domain_containing"/>
    <property type="match status" value="1"/>
</dbReference>
<dbReference type="InterPro" id="IPR034505">
    <property type="entry name" value="Coproporphyrinogen-III_oxidase"/>
</dbReference>
<evidence type="ECO:0000313" key="3">
    <source>
        <dbReference type="Proteomes" id="UP001329915"/>
    </source>
</evidence>
<dbReference type="SMART" id="SM00729">
    <property type="entry name" value="Elp3"/>
    <property type="match status" value="1"/>
</dbReference>
<dbReference type="InterPro" id="IPR058240">
    <property type="entry name" value="rSAM_sf"/>
</dbReference>
<dbReference type="PROSITE" id="PS51918">
    <property type="entry name" value="RADICAL_SAM"/>
    <property type="match status" value="1"/>
</dbReference>
<feature type="domain" description="Radical SAM core" evidence="1">
    <location>
        <begin position="160"/>
        <end position="404"/>
    </location>
</feature>
<accession>A0AAU0USH2</accession>
<keyword evidence="3" id="KW-1185">Reference proteome</keyword>
<dbReference type="AlphaFoldDB" id="A0AAU0USH2"/>
<dbReference type="SUPFAM" id="SSF102114">
    <property type="entry name" value="Radical SAM enzymes"/>
    <property type="match status" value="1"/>
</dbReference>
<dbReference type="NCBIfam" id="TIGR03994">
    <property type="entry name" value="rSAM_HemZ"/>
    <property type="match status" value="1"/>
</dbReference>
<dbReference type="Gene3D" id="3.80.30.20">
    <property type="entry name" value="tm_1862 like domain"/>
    <property type="match status" value="1"/>
</dbReference>
<dbReference type="SFLD" id="SFLDS00029">
    <property type="entry name" value="Radical_SAM"/>
    <property type="match status" value="1"/>
</dbReference>
<dbReference type="InterPro" id="IPR006638">
    <property type="entry name" value="Elp3/MiaA/NifB-like_rSAM"/>
</dbReference>
<dbReference type="InterPro" id="IPR007197">
    <property type="entry name" value="rSAM"/>
</dbReference>
<dbReference type="KEGG" id="dbc:MFMK1_003047"/>
<dbReference type="GO" id="GO:0051539">
    <property type="term" value="F:4 iron, 4 sulfur cluster binding"/>
    <property type="evidence" value="ECO:0007669"/>
    <property type="project" value="TreeGrafter"/>
</dbReference>
<dbReference type="RefSeq" id="WP_366922581.1">
    <property type="nucleotide sequence ID" value="NZ_CP121694.1"/>
</dbReference>
<dbReference type="GO" id="GO:0051989">
    <property type="term" value="F:coproporphyrinogen dehydrogenase activity"/>
    <property type="evidence" value="ECO:0007669"/>
    <property type="project" value="UniProtKB-EC"/>
</dbReference>
<dbReference type="GO" id="GO:0005737">
    <property type="term" value="C:cytoplasm"/>
    <property type="evidence" value="ECO:0007669"/>
    <property type="project" value="TreeGrafter"/>
</dbReference>
<dbReference type="InterPro" id="IPR023995">
    <property type="entry name" value="HemZ"/>
</dbReference>
<organism evidence="2 3">
    <name type="scientific">Metallumcola ferriviriculae</name>
    <dbReference type="NCBI Taxonomy" id="3039180"/>
    <lineage>
        <taxon>Bacteria</taxon>
        <taxon>Bacillati</taxon>
        <taxon>Bacillota</taxon>
        <taxon>Clostridia</taxon>
        <taxon>Neomoorellales</taxon>
        <taxon>Desulfitibacteraceae</taxon>
        <taxon>Metallumcola</taxon>
    </lineage>
</organism>
<dbReference type="EC" id="1.3.98.3" evidence="2"/>
<proteinExistence type="predicted"/>
<gene>
    <name evidence="2" type="primary">hemZ</name>
    <name evidence="2" type="ORF">MFMK1_003047</name>
</gene>
<reference evidence="2 3" key="1">
    <citation type="submission" date="2023-04" db="EMBL/GenBank/DDBJ databases">
        <authorList>
            <person name="Hsu D."/>
        </authorList>
    </citation>
    <scope>NUCLEOTIDE SEQUENCE [LARGE SCALE GENOMIC DNA]</scope>
    <source>
        <strain evidence="2 3">MK1</strain>
    </source>
</reference>
<protein>
    <submittedName>
        <fullName evidence="2">Coproporphyrinogen dehydrogenase HemZ</fullName>
        <ecNumber evidence="2">1.3.98.3</ecNumber>
    </submittedName>
</protein>
<evidence type="ECO:0000313" key="2">
    <source>
        <dbReference type="EMBL" id="WRO23197.1"/>
    </source>
</evidence>
<evidence type="ECO:0000259" key="1">
    <source>
        <dbReference type="PROSITE" id="PS51918"/>
    </source>
</evidence>
<dbReference type="Proteomes" id="UP001329915">
    <property type="component" value="Chromosome"/>
</dbReference>
<sequence>MLVYVDGTVEMRRTVNNLLNLFFPGHKKASAKEDAEVIFHIAAERTDKGPVVRCHLRLEEVSRTHILKQEWVGETDRTNETRRVARLATLQLLEKVTGQQASSWGTLTGVRPTKIVHRMLDLGWDISRAQSVLTSNYAVSREKIDLLCGVAAKQRPFLEGAGDGFFNLYLGIPFCPSRCRYCSFPAVAINKYKNLVEPFVQSLCREISGAAQAAADYGLTPRTIYIGGGTPTALSVGQLKEILQTLTEGFGDMPKEFTIEAGRPDTLDEEKLLLFRRYGINRISVNPQTMCNQTLARMGRLHTAEEFVRVYRLARLTGFDIINTDLIVGLPGETTDIVRDTVSRVTALEPENITVHTLALKRASELLQQTKEYSFPQKEAVAKMLSLTGKRLLAMGWQPYYLYRQKNTLGRLENVGYAKPGKECVYNIMMMEERESVIGLGVGSGSKWVKSGELFAATYNPRDIIIYLDRLAMLIKEKSEKCAVLGGMQDVNHQA</sequence>
<dbReference type="SFLD" id="SFLDF00310">
    <property type="entry name" value="oxygen-independent_coproporphy"/>
    <property type="match status" value="1"/>
</dbReference>
<dbReference type="GO" id="GO:0006779">
    <property type="term" value="P:porphyrin-containing compound biosynthetic process"/>
    <property type="evidence" value="ECO:0007669"/>
    <property type="project" value="TreeGrafter"/>
</dbReference>
<dbReference type="PANTHER" id="PTHR13932">
    <property type="entry name" value="COPROPORPHYRINIGEN III OXIDASE"/>
    <property type="match status" value="1"/>
</dbReference>
<keyword evidence="2" id="KW-0560">Oxidoreductase</keyword>
<name>A0AAU0USH2_9FIRM</name>
<dbReference type="PANTHER" id="PTHR13932:SF1">
    <property type="entry name" value="OXYGEN-INDEPENDENT COPROPORPHYRINOGEN-III OXIDASE-LIKE PROTEIN HEMZ"/>
    <property type="match status" value="1"/>
</dbReference>
<dbReference type="Pfam" id="PF04055">
    <property type="entry name" value="Radical_SAM"/>
    <property type="match status" value="1"/>
</dbReference>